<sequence length="428" mass="48849">MIKKLRTNWLTIALAVVVIISLILSGLIWTNPFQYDGVRRENARGGQQYTTQSMGDVYLPTTVVRTDQRGSQSILYSPEVTLVREMKDSIRSWQFGRVSAVKSNNSDVYLSYLRHRNAIMLSYPNAIPTVVFNETFSQSINSDQVSQINHIVIPLSGPREVYLLSDHRYGIYRLRVTKGSFSRIVSLTKGAKQIAVDHKIVNGQTVMTYPRDFTLPTFAFQVANQSIDTLSTNLMNGSQRSNIATSKSGDKIVYTNGNNRRLTYDRANGTVNYKSYVGSDEHRSTDQLYSYFYNRLVKTGVQLNNVRFDGTGAHQRRFTYRTFVDGFPVFNDDDYGSIALEAKNGTERCQMSRYSLQVPLPLNRRQVKLPSSGEVINMLNASPHFKEFRGLRVGYLWKTSGDNKVVKLTPTYFVKYHGNWVNYEEFVK</sequence>
<reference evidence="3 4" key="1">
    <citation type="submission" date="2023-06" db="EMBL/GenBank/DDBJ databases">
        <title>Identification and characterization of horizontal gene transfer across gut microbiota members of farm animals based on homology search.</title>
        <authorList>
            <person name="Schwarzerova J."/>
            <person name="Nykrynova M."/>
            <person name="Jureckova K."/>
            <person name="Cejkova D."/>
            <person name="Rychlik I."/>
        </authorList>
    </citation>
    <scope>NUCLEOTIDE SEQUENCE [LARGE SCALE GENOMIC DNA]</scope>
    <source>
        <strain evidence="3 4">105_WCHN</strain>
    </source>
</reference>
<dbReference type="InterPro" id="IPR009996">
    <property type="entry name" value="YycH"/>
</dbReference>
<name>A0ABT7VL95_9LACO</name>
<keyword evidence="1" id="KW-1133">Transmembrane helix</keyword>
<reference evidence="4" key="2">
    <citation type="submission" date="2023-06" db="EMBL/GenBank/DDBJ databases">
        <title>Identification and characterization of horizontal gene transfer across gut microbiota members of farm animals based on homology search.</title>
        <authorList>
            <person name="Zeman M."/>
            <person name="Kubasova T."/>
            <person name="Jahodarova E."/>
            <person name="Nykrynova M."/>
            <person name="Rychlik I."/>
        </authorList>
    </citation>
    <scope>NUCLEOTIDE SEQUENCE [LARGE SCALE GENOMIC DNA]</scope>
    <source>
        <strain evidence="4">105_WCHN</strain>
    </source>
</reference>
<dbReference type="EMBL" id="JAUDEO010000010">
    <property type="protein sequence ID" value="MDM8333511.1"/>
    <property type="molecule type" value="Genomic_DNA"/>
</dbReference>
<keyword evidence="1" id="KW-0812">Transmembrane</keyword>
<feature type="transmembrane region" description="Helical" evidence="1">
    <location>
        <begin position="7"/>
        <end position="29"/>
    </location>
</feature>
<reference evidence="3 4" key="3">
    <citation type="submission" date="2023-06" db="EMBL/GenBank/DDBJ databases">
        <authorList>
            <person name="Zeman M."/>
            <person name="Kubasova T."/>
            <person name="Jahodarova E."/>
            <person name="Nykrynova M."/>
            <person name="Rychlik I."/>
        </authorList>
    </citation>
    <scope>NUCLEOTIDE SEQUENCE [LARGE SCALE GENOMIC DNA]</scope>
    <source>
        <strain evidence="3 4">105_WCHN</strain>
    </source>
</reference>
<dbReference type="Proteomes" id="UP001529423">
    <property type="component" value="Unassembled WGS sequence"/>
</dbReference>
<proteinExistence type="predicted"/>
<evidence type="ECO:0000259" key="2">
    <source>
        <dbReference type="Pfam" id="PF07435"/>
    </source>
</evidence>
<protein>
    <submittedName>
        <fullName evidence="3">Two-component system activity regulator YycH</fullName>
    </submittedName>
</protein>
<dbReference type="InterPro" id="IPR042274">
    <property type="entry name" value="YycH/YycI_2"/>
</dbReference>
<dbReference type="Gene3D" id="3.30.310.160">
    <property type="entry name" value="YycH protein, domain 2"/>
    <property type="match status" value="1"/>
</dbReference>
<comment type="caution">
    <text evidence="3">The sequence shown here is derived from an EMBL/GenBank/DDBJ whole genome shotgun (WGS) entry which is preliminary data.</text>
</comment>
<gene>
    <name evidence="3" type="primary">yycH</name>
    <name evidence="3" type="ORF">QUW46_02820</name>
</gene>
<accession>A0ABT7VL95</accession>
<evidence type="ECO:0000256" key="1">
    <source>
        <dbReference type="SAM" id="Phobius"/>
    </source>
</evidence>
<keyword evidence="1" id="KW-0472">Membrane</keyword>
<feature type="domain" description="Regulatory protein YycH" evidence="2">
    <location>
        <begin position="10"/>
        <end position="422"/>
    </location>
</feature>
<organism evidence="3 4">
    <name type="scientific">Limosilactobacillus panis</name>
    <dbReference type="NCBI Taxonomy" id="47493"/>
    <lineage>
        <taxon>Bacteria</taxon>
        <taxon>Bacillati</taxon>
        <taxon>Bacillota</taxon>
        <taxon>Bacilli</taxon>
        <taxon>Lactobacillales</taxon>
        <taxon>Lactobacillaceae</taxon>
        <taxon>Limosilactobacillus</taxon>
    </lineage>
</organism>
<keyword evidence="4" id="KW-1185">Reference proteome</keyword>
<evidence type="ECO:0000313" key="4">
    <source>
        <dbReference type="Proteomes" id="UP001529423"/>
    </source>
</evidence>
<dbReference type="CDD" id="cd15787">
    <property type="entry name" value="YycH_N"/>
    <property type="match status" value="1"/>
</dbReference>
<dbReference type="RefSeq" id="WP_289559382.1">
    <property type="nucleotide sequence ID" value="NZ_JAUDEO010000010.1"/>
</dbReference>
<dbReference type="Pfam" id="PF07435">
    <property type="entry name" value="YycH"/>
    <property type="match status" value="1"/>
</dbReference>
<evidence type="ECO:0000313" key="3">
    <source>
        <dbReference type="EMBL" id="MDM8333511.1"/>
    </source>
</evidence>